<gene>
    <name evidence="2" type="ORF">GIB67_014898</name>
</gene>
<keyword evidence="1" id="KW-1133">Transmembrane helix</keyword>
<comment type="caution">
    <text evidence="2">The sequence shown here is derived from an EMBL/GenBank/DDBJ whole genome shotgun (WGS) entry which is preliminary data.</text>
</comment>
<dbReference type="Proteomes" id="UP000541444">
    <property type="component" value="Unassembled WGS sequence"/>
</dbReference>
<evidence type="ECO:0000313" key="3">
    <source>
        <dbReference type="Proteomes" id="UP000541444"/>
    </source>
</evidence>
<dbReference type="OrthoDB" id="1711718at2759"/>
<dbReference type="EMBL" id="JACGCM010001237">
    <property type="protein sequence ID" value="KAF6158104.1"/>
    <property type="molecule type" value="Genomic_DNA"/>
</dbReference>
<keyword evidence="1" id="KW-0472">Membrane</keyword>
<reference evidence="2 3" key="1">
    <citation type="journal article" date="2020" name="IScience">
        <title>Genome Sequencing of the Endangered Kingdonia uniflora (Circaeasteraceae, Ranunculales) Reveals Potential Mechanisms of Evolutionary Specialization.</title>
        <authorList>
            <person name="Sun Y."/>
            <person name="Deng T."/>
            <person name="Zhang A."/>
            <person name="Moore M.J."/>
            <person name="Landis J.B."/>
            <person name="Lin N."/>
            <person name="Zhang H."/>
            <person name="Zhang X."/>
            <person name="Huang J."/>
            <person name="Zhang X."/>
            <person name="Sun H."/>
            <person name="Wang H."/>
        </authorList>
    </citation>
    <scope>NUCLEOTIDE SEQUENCE [LARGE SCALE GENOMIC DNA]</scope>
    <source>
        <strain evidence="2">TB1705</strain>
        <tissue evidence="2">Leaf</tissue>
    </source>
</reference>
<feature type="transmembrane region" description="Helical" evidence="1">
    <location>
        <begin position="316"/>
        <end position="337"/>
    </location>
</feature>
<feature type="transmembrane region" description="Helical" evidence="1">
    <location>
        <begin position="28"/>
        <end position="51"/>
    </location>
</feature>
<keyword evidence="3" id="KW-1185">Reference proteome</keyword>
<dbReference type="PANTHER" id="PTHR31515">
    <property type="entry name" value="TRANSMEMBRANE PROTEIN-RELATED"/>
    <property type="match status" value="1"/>
</dbReference>
<organism evidence="2 3">
    <name type="scientific">Kingdonia uniflora</name>
    <dbReference type="NCBI Taxonomy" id="39325"/>
    <lineage>
        <taxon>Eukaryota</taxon>
        <taxon>Viridiplantae</taxon>
        <taxon>Streptophyta</taxon>
        <taxon>Embryophyta</taxon>
        <taxon>Tracheophyta</taxon>
        <taxon>Spermatophyta</taxon>
        <taxon>Magnoliopsida</taxon>
        <taxon>Ranunculales</taxon>
        <taxon>Circaeasteraceae</taxon>
        <taxon>Kingdonia</taxon>
    </lineage>
</organism>
<evidence type="ECO:0000313" key="2">
    <source>
        <dbReference type="EMBL" id="KAF6158104.1"/>
    </source>
</evidence>
<protein>
    <submittedName>
        <fullName evidence="2">Uncharacterized protein</fullName>
    </submittedName>
</protein>
<keyword evidence="1" id="KW-0812">Transmembrane</keyword>
<evidence type="ECO:0000256" key="1">
    <source>
        <dbReference type="SAM" id="Phobius"/>
    </source>
</evidence>
<proteinExistence type="predicted"/>
<accession>A0A7J7MTD4</accession>
<name>A0A7J7MTD4_9MAGN</name>
<dbReference type="PANTHER" id="PTHR31515:SF2">
    <property type="entry name" value="TRANSMEMBRANE PROTEIN"/>
    <property type="match status" value="1"/>
</dbReference>
<sequence length="358" mass="41343">MEPRAPEVYFAEKSEPRNDRQWLAMKDVFALMWLLCCTYSSFGSGCSYVAYFASFRACIPFLAEESKRNSMEIRFSQTPADVPLQINNKANSNKATSKIAYDIDDLQIRYRNRWAEMFLCLIARTSTTEVISGGVGGTKNGALQLKMKLKIICKVQSKKAFQFWVMYVLILCIDFVDRRELDERMRDLKNELQSFKGEEYDEAHNRKAEDALKRMENWNLFSDTYEEFHNYTVARDTFLAHMGATLLGSLRHIISPSVTDGAFHYYEMISFQLFFITQEKVGHINKLLMDLKALMNGLSFLLLPAQKLMFSSHMYAFFTVSLISTAGACSNGLIYAFSGCLFEMIQLWQWVFQLHGVR</sequence>
<dbReference type="AlphaFoldDB" id="A0A7J7MTD4"/>